<dbReference type="SUPFAM" id="SSF103088">
    <property type="entry name" value="OmpA-like"/>
    <property type="match status" value="1"/>
</dbReference>
<evidence type="ECO:0000313" key="9">
    <source>
        <dbReference type="EMBL" id="SMB82399.1"/>
    </source>
</evidence>
<dbReference type="Gene3D" id="3.30.1330.60">
    <property type="entry name" value="OmpA-like domain"/>
    <property type="match status" value="1"/>
</dbReference>
<evidence type="ECO:0000256" key="3">
    <source>
        <dbReference type="ARBA" id="ARBA00022475"/>
    </source>
</evidence>
<proteinExistence type="inferred from homology"/>
<comment type="subcellular location">
    <subcellularLocation>
        <location evidence="1">Cell membrane</location>
        <topology evidence="1">Single-pass membrane protein</topology>
    </subcellularLocation>
</comment>
<dbReference type="STRING" id="656914.SAMN00017405_0922"/>
<dbReference type="Proteomes" id="UP000192731">
    <property type="component" value="Unassembled WGS sequence"/>
</dbReference>
<protein>
    <submittedName>
        <fullName evidence="9">Chemotaxis protein MotB</fullName>
    </submittedName>
</protein>
<dbReference type="InterPro" id="IPR006665">
    <property type="entry name" value="OmpA-like"/>
</dbReference>
<evidence type="ECO:0000259" key="8">
    <source>
        <dbReference type="PROSITE" id="PS51123"/>
    </source>
</evidence>
<dbReference type="Pfam" id="PF13677">
    <property type="entry name" value="MotB_plug"/>
    <property type="match status" value="1"/>
</dbReference>
<dbReference type="RefSeq" id="WP_084052172.1">
    <property type="nucleotide sequence ID" value="NZ_FWWT01000008.1"/>
</dbReference>
<comment type="similarity">
    <text evidence="2">Belongs to the MotB family.</text>
</comment>
<dbReference type="InterPro" id="IPR036737">
    <property type="entry name" value="OmpA-like_sf"/>
</dbReference>
<keyword evidence="10" id="KW-1185">Reference proteome</keyword>
<evidence type="ECO:0000256" key="1">
    <source>
        <dbReference type="ARBA" id="ARBA00004162"/>
    </source>
</evidence>
<dbReference type="PANTHER" id="PTHR30329:SF16">
    <property type="entry name" value="CHEMOTAXIS MOTB PROTEIN"/>
    <property type="match status" value="1"/>
</dbReference>
<dbReference type="AlphaFoldDB" id="A0A1W1UN34"/>
<dbReference type="Pfam" id="PF00691">
    <property type="entry name" value="OmpA"/>
    <property type="match status" value="1"/>
</dbReference>
<feature type="domain" description="OmpA-like" evidence="8">
    <location>
        <begin position="118"/>
        <end position="239"/>
    </location>
</feature>
<dbReference type="GO" id="GO:0005886">
    <property type="term" value="C:plasma membrane"/>
    <property type="evidence" value="ECO:0007669"/>
    <property type="project" value="UniProtKB-SubCell"/>
</dbReference>
<keyword evidence="6 7" id="KW-0472">Membrane</keyword>
<accession>A0A1W1UN34</accession>
<evidence type="ECO:0000256" key="6">
    <source>
        <dbReference type="ARBA" id="ARBA00023136"/>
    </source>
</evidence>
<evidence type="ECO:0000256" key="4">
    <source>
        <dbReference type="ARBA" id="ARBA00022692"/>
    </source>
</evidence>
<dbReference type="InterPro" id="IPR025713">
    <property type="entry name" value="MotB-like_N_dom"/>
</dbReference>
<reference evidence="9 10" key="1">
    <citation type="submission" date="2017-04" db="EMBL/GenBank/DDBJ databases">
        <authorList>
            <person name="Afonso C.L."/>
            <person name="Miller P.J."/>
            <person name="Scott M.A."/>
            <person name="Spackman E."/>
            <person name="Goraichik I."/>
            <person name="Dimitrov K.M."/>
            <person name="Suarez D.L."/>
            <person name="Swayne D.E."/>
        </authorList>
    </citation>
    <scope>NUCLEOTIDE SEQUENCE [LARGE SCALE GENOMIC DNA]</scope>
    <source>
        <strain evidence="9 10">DSM 11270</strain>
    </source>
</reference>
<evidence type="ECO:0000256" key="7">
    <source>
        <dbReference type="PROSITE-ProRule" id="PRU00473"/>
    </source>
</evidence>
<dbReference type="PROSITE" id="PS51123">
    <property type="entry name" value="OMPA_2"/>
    <property type="match status" value="1"/>
</dbReference>
<sequence length="254" mass="28743">MLPYKKKKKSSGSPAWMTTFSDLTTLLLVFFVLMYSFSVIDVQKFKRFVASFQGVGILDSGAEPLDKDRDHDYDVPSNSENTLDDMSKLQPLDNLYQSVQKYIQENNLESEISVRFMDKGVYLEIKDKIFFESGKADIKPESRKLLSDLSGLFKDIPNMISVEGHTDIRPIRSSVFPSNWELSTARAVSVVRYLSEQTGLNPARFNAAGYGEYQPVVPNDSPQNMAKNRRVVIVINTANTYSGKEVEINAARRE</sequence>
<dbReference type="OrthoDB" id="9815217at2"/>
<dbReference type="CDD" id="cd07185">
    <property type="entry name" value="OmpA_C-like"/>
    <property type="match status" value="1"/>
</dbReference>
<keyword evidence="5" id="KW-1133">Transmembrane helix</keyword>
<dbReference type="InterPro" id="IPR050330">
    <property type="entry name" value="Bact_OuterMem_StrucFunc"/>
</dbReference>
<name>A0A1W1UN34_DESTI</name>
<dbReference type="PANTHER" id="PTHR30329">
    <property type="entry name" value="STATOR ELEMENT OF FLAGELLAR MOTOR COMPLEX"/>
    <property type="match status" value="1"/>
</dbReference>
<evidence type="ECO:0000256" key="2">
    <source>
        <dbReference type="ARBA" id="ARBA00008914"/>
    </source>
</evidence>
<evidence type="ECO:0000256" key="5">
    <source>
        <dbReference type="ARBA" id="ARBA00022989"/>
    </source>
</evidence>
<keyword evidence="3" id="KW-1003">Cell membrane</keyword>
<evidence type="ECO:0000313" key="10">
    <source>
        <dbReference type="Proteomes" id="UP000192731"/>
    </source>
</evidence>
<keyword evidence="4" id="KW-0812">Transmembrane</keyword>
<organism evidence="9 10">
    <name type="scientific">Desulfonispora thiosulfatigenes DSM 11270</name>
    <dbReference type="NCBI Taxonomy" id="656914"/>
    <lineage>
        <taxon>Bacteria</taxon>
        <taxon>Bacillati</taxon>
        <taxon>Bacillota</taxon>
        <taxon>Clostridia</taxon>
        <taxon>Eubacteriales</taxon>
        <taxon>Peptococcaceae</taxon>
        <taxon>Desulfonispora</taxon>
    </lineage>
</organism>
<dbReference type="EMBL" id="FWWT01000008">
    <property type="protein sequence ID" value="SMB82399.1"/>
    <property type="molecule type" value="Genomic_DNA"/>
</dbReference>
<gene>
    <name evidence="9" type="ORF">SAMN00017405_0922</name>
</gene>